<comment type="subcellular location">
    <subcellularLocation>
        <location evidence="2">Cell inner membrane</location>
        <topology evidence="2">Multi-pass membrane protein</topology>
    </subcellularLocation>
</comment>
<sequence>MARNARPVRHDPDHDPDLINRILDRTADGFRVIRRFLARTLPAPAVRGWISLTRSINRVMPKGLFGRSMLIIVLPVLILIGVLAQVFIDRHYQLVTRRLSEQVSRDIALIVDLVQNAEDASELAAIERLATVRLGMTVTFLPGEALGAPIRSPFPFFSLLHETLSSSLARQVSQPVRIDSATYDPLVEVRVKLDGGVLRILLPRNNAYAANSHIFLVWMVSSALVLVIIAIIFLRNQIRPIQRLAVAAERLGRGEPARDFSPSGAREVRQAGHAFIEMRRRIERQIEQRTTMLAGVSHDLRTVLTRFRLELAMLPESEETKAMRGDVDIMAAMLEAYLAFARGVADEKTVSSNVRALIGDIEAYMQRAGRTLTVDGADDLEVRLRPLAFRRMIGNLVSNAARFGDNVCVSFQRQGDWLTVNIDDDGPGIPEGERENVLKPFHRLDDARNQDIGGTGLGLTIARDIAVSHGGDLRLQESPMGGLRAQVRLPV</sequence>
<dbReference type="InterPro" id="IPR003661">
    <property type="entry name" value="HisK_dim/P_dom"/>
</dbReference>
<dbReference type="Pfam" id="PF00672">
    <property type="entry name" value="HAMP"/>
    <property type="match status" value="1"/>
</dbReference>
<dbReference type="OrthoDB" id="9804645at2"/>
<evidence type="ECO:0000256" key="9">
    <source>
        <dbReference type="ARBA" id="ARBA00022741"/>
    </source>
</evidence>
<keyword evidence="10" id="KW-0418">Kinase</keyword>
<dbReference type="PANTHER" id="PTHR44936">
    <property type="entry name" value="SENSOR PROTEIN CREC"/>
    <property type="match status" value="1"/>
</dbReference>
<keyword evidence="12 15" id="KW-1133">Transmembrane helix</keyword>
<gene>
    <name evidence="18" type="primary">envZ_3</name>
    <name evidence="18" type="ORF">HDIA_3513</name>
</gene>
<dbReference type="PANTHER" id="PTHR44936:SF5">
    <property type="entry name" value="SENSOR HISTIDINE KINASE ENVZ"/>
    <property type="match status" value="1"/>
</dbReference>
<dbReference type="Gene3D" id="1.10.287.130">
    <property type="match status" value="1"/>
</dbReference>
<evidence type="ECO:0000256" key="2">
    <source>
        <dbReference type="ARBA" id="ARBA00004429"/>
    </source>
</evidence>
<dbReference type="InterPro" id="IPR005467">
    <property type="entry name" value="His_kinase_dom"/>
</dbReference>
<dbReference type="InterPro" id="IPR050980">
    <property type="entry name" value="2C_sensor_his_kinase"/>
</dbReference>
<dbReference type="GO" id="GO:0005524">
    <property type="term" value="F:ATP binding"/>
    <property type="evidence" value="ECO:0007669"/>
    <property type="project" value="UniProtKB-KW"/>
</dbReference>
<evidence type="ECO:0000256" key="6">
    <source>
        <dbReference type="ARBA" id="ARBA00022553"/>
    </source>
</evidence>
<evidence type="ECO:0000256" key="14">
    <source>
        <dbReference type="ARBA" id="ARBA00023136"/>
    </source>
</evidence>
<dbReference type="Proteomes" id="UP000223606">
    <property type="component" value="Chromosome 1"/>
</dbReference>
<keyword evidence="9" id="KW-0547">Nucleotide-binding</keyword>
<dbReference type="PROSITE" id="PS50885">
    <property type="entry name" value="HAMP"/>
    <property type="match status" value="1"/>
</dbReference>
<evidence type="ECO:0000256" key="12">
    <source>
        <dbReference type="ARBA" id="ARBA00022989"/>
    </source>
</evidence>
<keyword evidence="4" id="KW-1003">Cell membrane</keyword>
<dbReference type="CDD" id="cd06225">
    <property type="entry name" value="HAMP"/>
    <property type="match status" value="1"/>
</dbReference>
<feature type="transmembrane region" description="Helical" evidence="15">
    <location>
        <begin position="214"/>
        <end position="234"/>
    </location>
</feature>
<dbReference type="SMART" id="SM00388">
    <property type="entry name" value="HisKA"/>
    <property type="match status" value="1"/>
</dbReference>
<feature type="transmembrane region" description="Helical" evidence="15">
    <location>
        <begin position="64"/>
        <end position="88"/>
    </location>
</feature>
<protein>
    <recommendedName>
        <fullName evidence="3">histidine kinase</fullName>
        <ecNumber evidence="3">2.7.13.3</ecNumber>
    </recommendedName>
</protein>
<feature type="domain" description="Histidine kinase" evidence="16">
    <location>
        <begin position="295"/>
        <end position="491"/>
    </location>
</feature>
<dbReference type="CDD" id="cd00082">
    <property type="entry name" value="HisKA"/>
    <property type="match status" value="1"/>
</dbReference>
<dbReference type="InterPro" id="IPR036097">
    <property type="entry name" value="HisK_dim/P_sf"/>
</dbReference>
<evidence type="ECO:0000256" key="5">
    <source>
        <dbReference type="ARBA" id="ARBA00022519"/>
    </source>
</evidence>
<dbReference type="SUPFAM" id="SSF55874">
    <property type="entry name" value="ATPase domain of HSP90 chaperone/DNA topoisomerase II/histidine kinase"/>
    <property type="match status" value="1"/>
</dbReference>
<dbReference type="Pfam" id="PF02518">
    <property type="entry name" value="HATPase_c"/>
    <property type="match status" value="1"/>
</dbReference>
<proteinExistence type="predicted"/>
<dbReference type="InterPro" id="IPR004358">
    <property type="entry name" value="Sig_transdc_His_kin-like_C"/>
</dbReference>
<dbReference type="KEGG" id="hdi:HDIA_3513"/>
<keyword evidence="14 15" id="KW-0472">Membrane</keyword>
<feature type="domain" description="HAMP" evidence="17">
    <location>
        <begin position="235"/>
        <end position="287"/>
    </location>
</feature>
<evidence type="ECO:0000256" key="11">
    <source>
        <dbReference type="ARBA" id="ARBA00022840"/>
    </source>
</evidence>
<name>A0A2C9D9P8_9HYPH</name>
<evidence type="ECO:0000313" key="19">
    <source>
        <dbReference type="Proteomes" id="UP000223606"/>
    </source>
</evidence>
<keyword evidence="13" id="KW-0902">Two-component regulatory system</keyword>
<organism evidence="18 19">
    <name type="scientific">Hartmannibacter diazotrophicus</name>
    <dbReference type="NCBI Taxonomy" id="1482074"/>
    <lineage>
        <taxon>Bacteria</taxon>
        <taxon>Pseudomonadati</taxon>
        <taxon>Pseudomonadota</taxon>
        <taxon>Alphaproteobacteria</taxon>
        <taxon>Hyphomicrobiales</taxon>
        <taxon>Pleomorphomonadaceae</taxon>
        <taxon>Hartmannibacter</taxon>
    </lineage>
</organism>
<dbReference type="GO" id="GO:0000155">
    <property type="term" value="F:phosphorelay sensor kinase activity"/>
    <property type="evidence" value="ECO:0007669"/>
    <property type="project" value="InterPro"/>
</dbReference>
<dbReference type="RefSeq" id="WP_099557363.1">
    <property type="nucleotide sequence ID" value="NZ_LT960614.1"/>
</dbReference>
<dbReference type="InterPro" id="IPR003660">
    <property type="entry name" value="HAMP_dom"/>
</dbReference>
<dbReference type="AlphaFoldDB" id="A0A2C9D9P8"/>
<dbReference type="SMART" id="SM00387">
    <property type="entry name" value="HATPase_c"/>
    <property type="match status" value="1"/>
</dbReference>
<dbReference type="SUPFAM" id="SSF47384">
    <property type="entry name" value="Homodimeric domain of signal transducing histidine kinase"/>
    <property type="match status" value="1"/>
</dbReference>
<keyword evidence="7 18" id="KW-0808">Transferase</keyword>
<keyword evidence="5" id="KW-0997">Cell inner membrane</keyword>
<keyword evidence="19" id="KW-1185">Reference proteome</keyword>
<keyword evidence="8 15" id="KW-0812">Transmembrane</keyword>
<dbReference type="InterPro" id="IPR003594">
    <property type="entry name" value="HATPase_dom"/>
</dbReference>
<dbReference type="Gene3D" id="3.30.565.10">
    <property type="entry name" value="Histidine kinase-like ATPase, C-terminal domain"/>
    <property type="match status" value="1"/>
</dbReference>
<evidence type="ECO:0000259" key="17">
    <source>
        <dbReference type="PROSITE" id="PS50885"/>
    </source>
</evidence>
<evidence type="ECO:0000256" key="8">
    <source>
        <dbReference type="ARBA" id="ARBA00022692"/>
    </source>
</evidence>
<dbReference type="PROSITE" id="PS50109">
    <property type="entry name" value="HIS_KIN"/>
    <property type="match status" value="1"/>
</dbReference>
<dbReference type="PRINTS" id="PR00344">
    <property type="entry name" value="BCTRLSENSOR"/>
</dbReference>
<evidence type="ECO:0000256" key="13">
    <source>
        <dbReference type="ARBA" id="ARBA00023012"/>
    </source>
</evidence>
<evidence type="ECO:0000313" key="18">
    <source>
        <dbReference type="EMBL" id="SON57054.1"/>
    </source>
</evidence>
<evidence type="ECO:0000256" key="3">
    <source>
        <dbReference type="ARBA" id="ARBA00012438"/>
    </source>
</evidence>
<evidence type="ECO:0000256" key="15">
    <source>
        <dbReference type="SAM" id="Phobius"/>
    </source>
</evidence>
<keyword evidence="6" id="KW-0597">Phosphoprotein</keyword>
<dbReference type="CDD" id="cd00075">
    <property type="entry name" value="HATPase"/>
    <property type="match status" value="1"/>
</dbReference>
<dbReference type="GO" id="GO:0005886">
    <property type="term" value="C:plasma membrane"/>
    <property type="evidence" value="ECO:0007669"/>
    <property type="project" value="UniProtKB-SubCell"/>
</dbReference>
<keyword evidence="11" id="KW-0067">ATP-binding</keyword>
<dbReference type="EC" id="2.7.13.3" evidence="3"/>
<dbReference type="SMART" id="SM00304">
    <property type="entry name" value="HAMP"/>
    <property type="match status" value="1"/>
</dbReference>
<dbReference type="EMBL" id="LT960614">
    <property type="protein sequence ID" value="SON57054.1"/>
    <property type="molecule type" value="Genomic_DNA"/>
</dbReference>
<accession>A0A2C9D9P8</accession>
<evidence type="ECO:0000259" key="16">
    <source>
        <dbReference type="PROSITE" id="PS50109"/>
    </source>
</evidence>
<evidence type="ECO:0000256" key="1">
    <source>
        <dbReference type="ARBA" id="ARBA00000085"/>
    </source>
</evidence>
<evidence type="ECO:0000256" key="4">
    <source>
        <dbReference type="ARBA" id="ARBA00022475"/>
    </source>
</evidence>
<comment type="catalytic activity">
    <reaction evidence="1">
        <text>ATP + protein L-histidine = ADP + protein N-phospho-L-histidine.</text>
        <dbReference type="EC" id="2.7.13.3"/>
    </reaction>
</comment>
<evidence type="ECO:0000256" key="10">
    <source>
        <dbReference type="ARBA" id="ARBA00022777"/>
    </source>
</evidence>
<reference evidence="19" key="1">
    <citation type="submission" date="2017-09" db="EMBL/GenBank/DDBJ databases">
        <title>Genome sequence of Nannocystis excedens DSM 71.</title>
        <authorList>
            <person name="Blom J."/>
        </authorList>
    </citation>
    <scope>NUCLEOTIDE SEQUENCE [LARGE SCALE GENOMIC DNA]</scope>
    <source>
        <strain evidence="19">type strain: E19</strain>
    </source>
</reference>
<evidence type="ECO:0000256" key="7">
    <source>
        <dbReference type="ARBA" id="ARBA00022679"/>
    </source>
</evidence>
<dbReference type="InterPro" id="IPR036890">
    <property type="entry name" value="HATPase_C_sf"/>
</dbReference>